<dbReference type="PRINTS" id="PR00039">
    <property type="entry name" value="HTHLYSR"/>
</dbReference>
<keyword evidence="4" id="KW-0804">Transcription</keyword>
<comment type="similarity">
    <text evidence="1">Belongs to the LysR transcriptional regulatory family.</text>
</comment>
<name>A0A1C7P3R6_9HYPH</name>
<feature type="domain" description="HTH lysR-type" evidence="5">
    <location>
        <begin position="1"/>
        <end position="58"/>
    </location>
</feature>
<dbReference type="EMBL" id="LGLV01000006">
    <property type="protein sequence ID" value="OBZ95851.1"/>
    <property type="molecule type" value="Genomic_DNA"/>
</dbReference>
<keyword evidence="3" id="KW-0238">DNA-binding</keyword>
<dbReference type="Pfam" id="PF03466">
    <property type="entry name" value="LysR_substrate"/>
    <property type="match status" value="1"/>
</dbReference>
<dbReference type="RefSeq" id="WP_068953803.1">
    <property type="nucleotide sequence ID" value="NZ_LGLV01000006.1"/>
</dbReference>
<evidence type="ECO:0000256" key="2">
    <source>
        <dbReference type="ARBA" id="ARBA00023015"/>
    </source>
</evidence>
<dbReference type="STRING" id="1612624.ADU59_09155"/>
<dbReference type="GO" id="GO:0005829">
    <property type="term" value="C:cytosol"/>
    <property type="evidence" value="ECO:0007669"/>
    <property type="project" value="TreeGrafter"/>
</dbReference>
<dbReference type="InterPro" id="IPR005119">
    <property type="entry name" value="LysR_subst-bd"/>
</dbReference>
<organism evidence="6 7">
    <name type="scientific">Pararhizobium polonicum</name>
    <dbReference type="NCBI Taxonomy" id="1612624"/>
    <lineage>
        <taxon>Bacteria</taxon>
        <taxon>Pseudomonadati</taxon>
        <taxon>Pseudomonadota</taxon>
        <taxon>Alphaproteobacteria</taxon>
        <taxon>Hyphomicrobiales</taxon>
        <taxon>Rhizobiaceae</taxon>
        <taxon>Rhizobium/Agrobacterium group</taxon>
        <taxon>Pararhizobium</taxon>
    </lineage>
</organism>
<dbReference type="OrthoDB" id="5297263at2"/>
<evidence type="ECO:0000313" key="6">
    <source>
        <dbReference type="EMBL" id="OBZ95851.1"/>
    </source>
</evidence>
<dbReference type="InterPro" id="IPR000847">
    <property type="entry name" value="LysR_HTH_N"/>
</dbReference>
<dbReference type="InterPro" id="IPR050950">
    <property type="entry name" value="HTH-type_LysR_regulators"/>
</dbReference>
<keyword evidence="2" id="KW-0805">Transcription regulation</keyword>
<dbReference type="AlphaFoldDB" id="A0A1C7P3R6"/>
<dbReference type="Proteomes" id="UP000093111">
    <property type="component" value="Unassembled WGS sequence"/>
</dbReference>
<dbReference type="SUPFAM" id="SSF53850">
    <property type="entry name" value="Periplasmic binding protein-like II"/>
    <property type="match status" value="1"/>
</dbReference>
<dbReference type="Gene3D" id="3.40.190.290">
    <property type="match status" value="1"/>
</dbReference>
<dbReference type="PATRIC" id="fig|1612624.7.peg.3371"/>
<evidence type="ECO:0000256" key="4">
    <source>
        <dbReference type="ARBA" id="ARBA00023163"/>
    </source>
</evidence>
<comment type="caution">
    <text evidence="6">The sequence shown here is derived from an EMBL/GenBank/DDBJ whole genome shotgun (WGS) entry which is preliminary data.</text>
</comment>
<dbReference type="InterPro" id="IPR036390">
    <property type="entry name" value="WH_DNA-bd_sf"/>
</dbReference>
<dbReference type="PROSITE" id="PS50931">
    <property type="entry name" value="HTH_LYSR"/>
    <property type="match status" value="1"/>
</dbReference>
<accession>A0A1C7P3R6</accession>
<dbReference type="InterPro" id="IPR036388">
    <property type="entry name" value="WH-like_DNA-bd_sf"/>
</dbReference>
<evidence type="ECO:0000256" key="1">
    <source>
        <dbReference type="ARBA" id="ARBA00009437"/>
    </source>
</evidence>
<dbReference type="SUPFAM" id="SSF46785">
    <property type="entry name" value="Winged helix' DNA-binding domain"/>
    <property type="match status" value="1"/>
</dbReference>
<dbReference type="PANTHER" id="PTHR30419">
    <property type="entry name" value="HTH-TYPE TRANSCRIPTIONAL REGULATOR YBHD"/>
    <property type="match status" value="1"/>
</dbReference>
<evidence type="ECO:0000259" key="5">
    <source>
        <dbReference type="PROSITE" id="PS50931"/>
    </source>
</evidence>
<dbReference type="Pfam" id="PF00126">
    <property type="entry name" value="HTH_1"/>
    <property type="match status" value="1"/>
</dbReference>
<dbReference type="Gene3D" id="1.10.10.10">
    <property type="entry name" value="Winged helix-like DNA-binding domain superfamily/Winged helix DNA-binding domain"/>
    <property type="match status" value="1"/>
</dbReference>
<dbReference type="GO" id="GO:0003677">
    <property type="term" value="F:DNA binding"/>
    <property type="evidence" value="ECO:0007669"/>
    <property type="project" value="UniProtKB-KW"/>
</dbReference>
<gene>
    <name evidence="6" type="ORF">ADU59_09155</name>
</gene>
<reference evidence="6 7" key="1">
    <citation type="journal article" date="2016" name="Syst. Appl. Microbiol.">
        <title>Pararhizobium polonicum sp. nov. isolated from tumors on stone fruit rootstocks.</title>
        <authorList>
            <person name="Pulawska J."/>
            <person name="Kuzmanovic N."/>
            <person name="Willems A."/>
            <person name="Pothier J.F."/>
        </authorList>
    </citation>
    <scope>NUCLEOTIDE SEQUENCE [LARGE SCALE GENOMIC DNA]</scope>
    <source>
        <strain evidence="6 7">F5.1</strain>
    </source>
</reference>
<sequence length="300" mass="32954">MNQKTLRFLEQVSRYGSMRKAAENLNISSSALNRQILALEEEVGMPLFERLPRKLRLTAAGEVLVAHAQAVERDYRSTMGRIAALKGMERGTIRLSTMGGLIYGPLLALACEFIRQHSRMLVRVEIQPSPEAIAARVMSGESDIGLGYNILPNPGLRILQTIDVEIGAVVSPDHSLTQKSALRLSDCIQYPIVTGTDTMAIRSVMDHAFASAELPLQPTVETDSIEVIKQFAMSGSAITFLNPFDISAEMKRGALIWLPLVERYFPIPSLRLVVRSKGVLETAAARLAENIKSQMSAYSG</sequence>
<keyword evidence="7" id="KW-1185">Reference proteome</keyword>
<proteinExistence type="inferred from homology"/>
<evidence type="ECO:0000313" key="7">
    <source>
        <dbReference type="Proteomes" id="UP000093111"/>
    </source>
</evidence>
<evidence type="ECO:0000256" key="3">
    <source>
        <dbReference type="ARBA" id="ARBA00023125"/>
    </source>
</evidence>
<protein>
    <submittedName>
        <fullName evidence="6">LysR family transcriptional regulator</fullName>
    </submittedName>
</protein>
<dbReference type="GO" id="GO:0003700">
    <property type="term" value="F:DNA-binding transcription factor activity"/>
    <property type="evidence" value="ECO:0007669"/>
    <property type="project" value="InterPro"/>
</dbReference>